<comment type="subcellular location">
    <subcellularLocation>
        <location evidence="1">Membrane</location>
        <topology evidence="1">Single-pass membrane protein</topology>
    </subcellularLocation>
</comment>
<dbReference type="GO" id="GO:0019534">
    <property type="term" value="F:toxin transmembrane transporter activity"/>
    <property type="evidence" value="ECO:0007669"/>
    <property type="project" value="InterPro"/>
</dbReference>
<keyword evidence="4 6" id="KW-0472">Membrane</keyword>
<evidence type="ECO:0000256" key="6">
    <source>
        <dbReference type="SAM" id="Phobius"/>
    </source>
</evidence>
<evidence type="ECO:0000256" key="5">
    <source>
        <dbReference type="SAM" id="MobiDB-lite"/>
    </source>
</evidence>
<dbReference type="GO" id="GO:0043213">
    <property type="term" value="P:bacteriocin transport"/>
    <property type="evidence" value="ECO:0007669"/>
    <property type="project" value="InterPro"/>
</dbReference>
<evidence type="ECO:0000256" key="2">
    <source>
        <dbReference type="ARBA" id="ARBA00022692"/>
    </source>
</evidence>
<dbReference type="NCBIfam" id="TIGR01352">
    <property type="entry name" value="tonB_Cterm"/>
    <property type="match status" value="1"/>
</dbReference>
<feature type="compositionally biased region" description="Basic and acidic residues" evidence="5">
    <location>
        <begin position="94"/>
        <end position="196"/>
    </location>
</feature>
<dbReference type="AlphaFoldDB" id="A0A6M3ZMH6"/>
<feature type="region of interest" description="Disordered" evidence="5">
    <location>
        <begin position="306"/>
        <end position="330"/>
    </location>
</feature>
<dbReference type="SUPFAM" id="SSF74653">
    <property type="entry name" value="TolA/TonB C-terminal domain"/>
    <property type="match status" value="1"/>
</dbReference>
<keyword evidence="3 6" id="KW-1133">Transmembrane helix</keyword>
<feature type="compositionally biased region" description="Basic and acidic residues" evidence="5">
    <location>
        <begin position="205"/>
        <end position="217"/>
    </location>
</feature>
<evidence type="ECO:0000256" key="4">
    <source>
        <dbReference type="ARBA" id="ARBA00023136"/>
    </source>
</evidence>
<name>A0A6M3ZMH6_9BURK</name>
<feature type="region of interest" description="Disordered" evidence="5">
    <location>
        <begin position="58"/>
        <end position="245"/>
    </location>
</feature>
<feature type="compositionally biased region" description="Pro residues" evidence="5">
    <location>
        <begin position="62"/>
        <end position="92"/>
    </location>
</feature>
<accession>A0A6M3ZMH6</accession>
<gene>
    <name evidence="7" type="primary">tolA</name>
    <name evidence="7" type="ORF">C798_05895</name>
</gene>
<evidence type="ECO:0000256" key="1">
    <source>
        <dbReference type="ARBA" id="ARBA00004167"/>
    </source>
</evidence>
<dbReference type="NCBIfam" id="TIGR02794">
    <property type="entry name" value="tolA_full"/>
    <property type="match status" value="1"/>
</dbReference>
<dbReference type="InterPro" id="IPR014161">
    <property type="entry name" value="Tol-Pal_TolA"/>
</dbReference>
<organism evidence="7 8">
    <name type="scientific">Herbaspirillum rubrisubalbicans Os34</name>
    <dbReference type="NCBI Taxonomy" id="1235827"/>
    <lineage>
        <taxon>Bacteria</taxon>
        <taxon>Pseudomonadati</taxon>
        <taxon>Pseudomonadota</taxon>
        <taxon>Betaproteobacteria</taxon>
        <taxon>Burkholderiales</taxon>
        <taxon>Oxalobacteraceae</taxon>
        <taxon>Herbaspirillum</taxon>
    </lineage>
</organism>
<evidence type="ECO:0000313" key="8">
    <source>
        <dbReference type="Proteomes" id="UP000501648"/>
    </source>
</evidence>
<dbReference type="EMBL" id="CP008956">
    <property type="protein sequence ID" value="QJP99774.1"/>
    <property type="molecule type" value="Genomic_DNA"/>
</dbReference>
<dbReference type="Pfam" id="PF13103">
    <property type="entry name" value="TonB_2"/>
    <property type="match status" value="1"/>
</dbReference>
<proteinExistence type="predicted"/>
<dbReference type="InterPro" id="IPR006260">
    <property type="entry name" value="TonB/TolA_C"/>
</dbReference>
<evidence type="ECO:0000256" key="3">
    <source>
        <dbReference type="ARBA" id="ARBA00022989"/>
    </source>
</evidence>
<feature type="transmembrane region" description="Helical" evidence="6">
    <location>
        <begin position="18"/>
        <end position="37"/>
    </location>
</feature>
<reference evidence="7 8" key="1">
    <citation type="journal article" date="2012" name="J. Bacteriol.">
        <title>Genome sequence of the pathogenic Herbaspirillum seropedicae strain Os34, isolated from rice roots.</title>
        <authorList>
            <person name="Ye W."/>
            <person name="Ye S."/>
            <person name="Liu J."/>
            <person name="Chang S."/>
            <person name="Chen M."/>
            <person name="Zhu B."/>
            <person name="Guo L."/>
            <person name="An Q."/>
        </authorList>
    </citation>
    <scope>NUCLEOTIDE SEQUENCE [LARGE SCALE GENOMIC DNA]</scope>
    <source>
        <strain evidence="7 8">Os34</strain>
    </source>
</reference>
<evidence type="ECO:0000313" key="7">
    <source>
        <dbReference type="EMBL" id="QJP99774.1"/>
    </source>
</evidence>
<dbReference type="Gene3D" id="3.30.1150.10">
    <property type="match status" value="1"/>
</dbReference>
<dbReference type="Proteomes" id="UP000501648">
    <property type="component" value="Chromosome"/>
</dbReference>
<dbReference type="RefSeq" id="WP_017453097.1">
    <property type="nucleotide sequence ID" value="NZ_CP008956.1"/>
</dbReference>
<sequence length="330" mass="37017">MSDNAHYTIPKAPGRWRAITLALVMHVALFLFFWIGIRWQSETPLTVEAEIWDPQYKEAAPLPTPPQPEPQPVVVEPPPQPQPQPEPKPIPPKVIDEPKVEKPDIALQKEKEKKRKEEQEKQEKLEQEKAEKAKAEKDKADKLKAEKEKAEKEQAEREKKEKLEADKQKKLKEEKQKEEEAKKKADAEKQAADKKKQQQAAADAKAAEQRRQEDLKRMMGQATSATGGTGTAAKSQGPKGSPDYANKLRAKIRTNTVFDNSDVSGNPAGEYTVELFPDGTVRSVRVNKPSGVPGFDEAVRTAVMKSQPFPADKDGKVPSSFTFTHYPKDQ</sequence>
<keyword evidence="2 6" id="KW-0812">Transmembrane</keyword>
<dbReference type="GO" id="GO:0016020">
    <property type="term" value="C:membrane"/>
    <property type="evidence" value="ECO:0007669"/>
    <property type="project" value="UniProtKB-SubCell"/>
</dbReference>
<protein>
    <submittedName>
        <fullName evidence="7">Protein TolA</fullName>
    </submittedName>
</protein>